<reference evidence="13" key="3">
    <citation type="submission" date="2025-09" db="UniProtKB">
        <authorList>
            <consortium name="Ensembl"/>
        </authorList>
    </citation>
    <scope>IDENTIFICATION</scope>
</reference>
<dbReference type="SUPFAM" id="SSF47576">
    <property type="entry name" value="Calponin-homology domain, CH-domain"/>
    <property type="match status" value="1"/>
</dbReference>
<accession>A0A4W6FWV2</accession>
<keyword evidence="14" id="KW-1185">Reference proteome</keyword>
<keyword evidence="8 10" id="KW-0175">Coiled coil</keyword>
<comment type="similarity">
    <text evidence="2">Belongs to the alpha-actinin family.</text>
</comment>
<dbReference type="FunFam" id="1.10.418.10:FF:000088">
    <property type="entry name" value="Alpha-actinin, sarcomeric"/>
    <property type="match status" value="1"/>
</dbReference>
<evidence type="ECO:0000313" key="14">
    <source>
        <dbReference type="Proteomes" id="UP000314980"/>
    </source>
</evidence>
<dbReference type="Ensembl" id="ENSLCAT00010057292.1">
    <property type="protein sequence ID" value="ENSLCAP00010055799.1"/>
    <property type="gene ID" value="ENSLCAG00010025640.1"/>
</dbReference>
<dbReference type="PROSITE" id="PS50021">
    <property type="entry name" value="CH"/>
    <property type="match status" value="2"/>
</dbReference>
<dbReference type="InterPro" id="IPR001715">
    <property type="entry name" value="CH_dom"/>
</dbReference>
<dbReference type="InterPro" id="IPR014837">
    <property type="entry name" value="EF-hand_Ca_insen"/>
</dbReference>
<evidence type="ECO:0000256" key="1">
    <source>
        <dbReference type="ARBA" id="ARBA00004177"/>
    </source>
</evidence>
<dbReference type="InterPro" id="IPR002048">
    <property type="entry name" value="EF_hand_dom"/>
</dbReference>
<organism evidence="13 14">
    <name type="scientific">Lates calcarifer</name>
    <name type="common">Barramundi</name>
    <name type="synonym">Holocentrus calcarifer</name>
    <dbReference type="NCBI Taxonomy" id="8187"/>
    <lineage>
        <taxon>Eukaryota</taxon>
        <taxon>Metazoa</taxon>
        <taxon>Chordata</taxon>
        <taxon>Craniata</taxon>
        <taxon>Vertebrata</taxon>
        <taxon>Euteleostomi</taxon>
        <taxon>Actinopterygii</taxon>
        <taxon>Neopterygii</taxon>
        <taxon>Teleostei</taxon>
        <taxon>Neoteleostei</taxon>
        <taxon>Acanthomorphata</taxon>
        <taxon>Carangaria</taxon>
        <taxon>Carangaria incertae sedis</taxon>
        <taxon>Centropomidae</taxon>
        <taxon>Lates</taxon>
    </lineage>
</organism>
<evidence type="ECO:0000256" key="9">
    <source>
        <dbReference type="ARBA" id="ARBA00023203"/>
    </source>
</evidence>
<evidence type="ECO:0000256" key="4">
    <source>
        <dbReference type="ARBA" id="ARBA00022723"/>
    </source>
</evidence>
<dbReference type="CDD" id="cd00051">
    <property type="entry name" value="EFh"/>
    <property type="match status" value="1"/>
</dbReference>
<dbReference type="SMART" id="SM00150">
    <property type="entry name" value="SPEC"/>
    <property type="match status" value="2"/>
</dbReference>
<dbReference type="PROSITE" id="PS50222">
    <property type="entry name" value="EF_HAND_2"/>
    <property type="match status" value="1"/>
</dbReference>
<dbReference type="Pfam" id="PF00435">
    <property type="entry name" value="Spectrin"/>
    <property type="match status" value="4"/>
</dbReference>
<dbReference type="FunFam" id="1.20.58.60:FF:000005">
    <property type="entry name" value="Actinin alpha 1"/>
    <property type="match status" value="1"/>
</dbReference>
<keyword evidence="3" id="KW-0597">Phosphoprotein</keyword>
<feature type="domain" description="EF-hand" evidence="12">
    <location>
        <begin position="760"/>
        <end position="795"/>
    </location>
</feature>
<dbReference type="InterPro" id="IPR036872">
    <property type="entry name" value="CH_dom_sf"/>
</dbReference>
<dbReference type="AlphaFoldDB" id="A0A4W6FWV2"/>
<dbReference type="SMART" id="SM01184">
    <property type="entry name" value="efhand_Ca_insen"/>
    <property type="match status" value="1"/>
</dbReference>
<dbReference type="FunFam" id="1.10.418.10:FF:000023">
    <property type="entry name" value="EH domain-binding protein 1 isoform X1"/>
    <property type="match status" value="1"/>
</dbReference>
<dbReference type="GeneTree" id="ENSGT00940000159343"/>
<dbReference type="Gene3D" id="1.20.58.60">
    <property type="match status" value="4"/>
</dbReference>
<gene>
    <name evidence="13" type="primary">ACTN4</name>
</gene>
<dbReference type="Gene3D" id="1.10.238.10">
    <property type="entry name" value="EF-hand"/>
    <property type="match status" value="2"/>
</dbReference>
<keyword evidence="9" id="KW-0009">Actin-binding</keyword>
<evidence type="ECO:0000256" key="3">
    <source>
        <dbReference type="ARBA" id="ARBA00022553"/>
    </source>
</evidence>
<dbReference type="GO" id="GO:0003779">
    <property type="term" value="F:actin binding"/>
    <property type="evidence" value="ECO:0007669"/>
    <property type="project" value="UniProtKB-KW"/>
</dbReference>
<reference evidence="13" key="2">
    <citation type="submission" date="2025-08" db="UniProtKB">
        <authorList>
            <consortium name="Ensembl"/>
        </authorList>
    </citation>
    <scope>IDENTIFICATION</scope>
</reference>
<evidence type="ECO:0000256" key="6">
    <source>
        <dbReference type="ARBA" id="ARBA00022753"/>
    </source>
</evidence>
<name>A0A4W6FWV2_LATCA</name>
<dbReference type="Pfam" id="PF08726">
    <property type="entry name" value="EFhand_Ca_insen"/>
    <property type="match status" value="1"/>
</dbReference>
<protein>
    <submittedName>
        <fullName evidence="13">Actinin alpha 4</fullName>
    </submittedName>
</protein>
<dbReference type="CDD" id="cd21216">
    <property type="entry name" value="CH_ACTN_rpt2"/>
    <property type="match status" value="1"/>
</dbReference>
<dbReference type="SMART" id="SM00054">
    <property type="entry name" value="EFh"/>
    <property type="match status" value="2"/>
</dbReference>
<dbReference type="Gene3D" id="1.10.418.10">
    <property type="entry name" value="Calponin-like domain"/>
    <property type="match status" value="2"/>
</dbReference>
<proteinExistence type="inferred from homology"/>
<evidence type="ECO:0000256" key="7">
    <source>
        <dbReference type="ARBA" id="ARBA00022837"/>
    </source>
</evidence>
<dbReference type="SUPFAM" id="SSF47473">
    <property type="entry name" value="EF-hand"/>
    <property type="match status" value="1"/>
</dbReference>
<dbReference type="GO" id="GO:0005768">
    <property type="term" value="C:endosome"/>
    <property type="evidence" value="ECO:0007669"/>
    <property type="project" value="UniProtKB-SubCell"/>
</dbReference>
<dbReference type="InterPro" id="IPR011992">
    <property type="entry name" value="EF-hand-dom_pair"/>
</dbReference>
<evidence type="ECO:0000256" key="8">
    <source>
        <dbReference type="ARBA" id="ARBA00023054"/>
    </source>
</evidence>
<feature type="coiled-coil region" evidence="10">
    <location>
        <begin position="408"/>
        <end position="442"/>
    </location>
</feature>
<feature type="domain" description="Calponin-homology (CH)" evidence="11">
    <location>
        <begin position="122"/>
        <end position="228"/>
    </location>
</feature>
<keyword evidence="7" id="KW-0106">Calcium</keyword>
<evidence type="ECO:0000256" key="5">
    <source>
        <dbReference type="ARBA" id="ARBA00022737"/>
    </source>
</evidence>
<dbReference type="FunFam" id="1.10.238.10:FF:000004">
    <property type="entry name" value="Actinin alpha 1"/>
    <property type="match status" value="1"/>
</dbReference>
<dbReference type="Pfam" id="PF00307">
    <property type="entry name" value="CH"/>
    <property type="match status" value="2"/>
</dbReference>
<dbReference type="FunFam" id="1.20.58.60:FF:000002">
    <property type="entry name" value="Actinin, alpha 1"/>
    <property type="match status" value="1"/>
</dbReference>
<evidence type="ECO:0000256" key="2">
    <source>
        <dbReference type="ARBA" id="ARBA00010255"/>
    </source>
</evidence>
<keyword evidence="6" id="KW-0967">Endosome</keyword>
<dbReference type="Proteomes" id="UP000314980">
    <property type="component" value="Unassembled WGS sequence"/>
</dbReference>
<sequence>MVDYHAANNQSSAGGVQTYMEQENDWDRDLLLDPAWEKQQRKTFTAWCNSHLRKAGTQIENIEEDFRDGLKLMLLLEVISGERLPKPERGKMRVHKINNVNKALDFIASKGVKLVSIGAEETSAKEGLLLWCQRKTAPYKNVNVQNFHISWKDGLAFNALIHRHRPDLIDYDSLRKDDPVTNLNNAFEVAEKHLDIPKMLDAEDIVNTARPDEKAIMTYVSSFYHAFSGAQKAETAANRICKVLAVNQENEQMMEDYEKLASDLLEWIRRTIPWLENRTQEKTVNDMQAKQEDFRDYRCVHKPPKVQEKCQLEISFNTLQTKLRLSNRPAFMPSEGRLVSDINGAWHTLEGAEKGYEEWILSEIRRLERLEHLAEKFHQKAAIHESWTDGKEAMLTQKDYETSTLSEVKALLRKHEAFESDLAAHQDRVEQIAAIAQELNELDYYDSASVNARCQKICDQWDVLGALTQSRKESLERTEKQLESIDELYLEYAKRAAPFNNWMEGAMEDLQDMFIVHNIEEIQGLITAHEQFKSTLTEANKEREAIQSIQAEVQKIAQSNGIKLSGANPYTTITPESIDSKWEKAMAMVPLRDNALQDELNKQNSNDTLRATFATQANTVGAYIQEKMEEIGRISIEMNGTLEDQLTNLKEYQKSIMSYMPEINKLEGYHQLIQEALIFDNQYTSYTMEHLRVGWEQLLTTIARTINEVENQILTRDAKGISQEQLYEYRASFNHFDKKRSGQMVSDDFRALLISTGNSLGDGEFARIMGIVDPNGTGAVTFQAFIDFMSTETTDTDTADQVIASFKILAADKNYITAEELRRELPPDQAEYCIARMAPYTGPDAVPGALDYMSFSTALYGESDL</sequence>
<dbReference type="PROSITE" id="PS00019">
    <property type="entry name" value="ACTININ_1"/>
    <property type="match status" value="1"/>
</dbReference>
<comment type="subcellular location">
    <subcellularLocation>
        <location evidence="1">Endosome</location>
    </subcellularLocation>
</comment>
<dbReference type="InterPro" id="IPR018159">
    <property type="entry name" value="Spectrin/alpha-actinin"/>
</dbReference>
<evidence type="ECO:0000259" key="12">
    <source>
        <dbReference type="PROSITE" id="PS50222"/>
    </source>
</evidence>
<dbReference type="CDD" id="cd00176">
    <property type="entry name" value="SPEC"/>
    <property type="match status" value="2"/>
</dbReference>
<dbReference type="InterPro" id="IPR001589">
    <property type="entry name" value="Actinin_actin-bd_CS"/>
</dbReference>
<dbReference type="FunFam" id="1.20.58.60:FF:000003">
    <property type="entry name" value="Actinin, alpha 1"/>
    <property type="match status" value="1"/>
</dbReference>
<dbReference type="PANTHER" id="PTHR11915">
    <property type="entry name" value="SPECTRIN/FILAMIN RELATED CYTOSKELETAL PROTEIN"/>
    <property type="match status" value="1"/>
</dbReference>
<dbReference type="SUPFAM" id="SSF46966">
    <property type="entry name" value="Spectrin repeat"/>
    <property type="match status" value="4"/>
</dbReference>
<dbReference type="SMART" id="SM00033">
    <property type="entry name" value="CH"/>
    <property type="match status" value="2"/>
</dbReference>
<feature type="domain" description="Calponin-homology (CH)" evidence="11">
    <location>
        <begin position="38"/>
        <end position="121"/>
    </location>
</feature>
<dbReference type="InterPro" id="IPR002017">
    <property type="entry name" value="Spectrin_repeat"/>
</dbReference>
<evidence type="ECO:0000259" key="11">
    <source>
        <dbReference type="PROSITE" id="PS50021"/>
    </source>
</evidence>
<dbReference type="GO" id="GO:0005509">
    <property type="term" value="F:calcium ion binding"/>
    <property type="evidence" value="ECO:0007669"/>
    <property type="project" value="InterPro"/>
</dbReference>
<reference evidence="14" key="1">
    <citation type="submission" date="2015-09" db="EMBL/GenBank/DDBJ databases">
        <authorList>
            <person name="Sai Rama Sridatta P."/>
        </authorList>
    </citation>
    <scope>NUCLEOTIDE SEQUENCE [LARGE SCALE GENOMIC DNA]</scope>
</reference>
<keyword evidence="5" id="KW-0677">Repeat</keyword>
<dbReference type="FunFam" id="1.20.58.60:FF:000004">
    <property type="entry name" value="Actinin alpha 1"/>
    <property type="match status" value="1"/>
</dbReference>
<dbReference type="CDD" id="cd21214">
    <property type="entry name" value="CH_ACTN_rpt1"/>
    <property type="match status" value="1"/>
</dbReference>
<evidence type="ECO:0000313" key="13">
    <source>
        <dbReference type="Ensembl" id="ENSLCAP00010055799.1"/>
    </source>
</evidence>
<evidence type="ECO:0000256" key="10">
    <source>
        <dbReference type="SAM" id="Coils"/>
    </source>
</evidence>
<keyword evidence="4" id="KW-0479">Metal-binding</keyword>